<feature type="non-terminal residue" evidence="2">
    <location>
        <position position="185"/>
    </location>
</feature>
<name>T1AXN2_9ZZZZ</name>
<dbReference type="InterPro" id="IPR036866">
    <property type="entry name" value="RibonucZ/Hydroxyglut_hydro"/>
</dbReference>
<comment type="caution">
    <text evidence="2">The sequence shown here is derived from an EMBL/GenBank/DDBJ whole genome shotgun (WGS) entry which is preliminary data.</text>
</comment>
<dbReference type="InterPro" id="IPR050114">
    <property type="entry name" value="UPF0173_UPF0282_UlaG_hydrolase"/>
</dbReference>
<reference evidence="2" key="1">
    <citation type="submission" date="2013-08" db="EMBL/GenBank/DDBJ databases">
        <authorList>
            <person name="Mendez C."/>
            <person name="Richter M."/>
            <person name="Ferrer M."/>
            <person name="Sanchez J."/>
        </authorList>
    </citation>
    <scope>NUCLEOTIDE SEQUENCE</scope>
</reference>
<dbReference type="Gene3D" id="3.60.15.10">
    <property type="entry name" value="Ribonuclease Z/Hydroxyacylglutathione hydrolase-like"/>
    <property type="match status" value="1"/>
</dbReference>
<sequence length="185" mass="20368">KADVVIVTHGHSDHLGDAVDIAMKNDIPLVTMVELAWTLAEEFKGLKVEGINLSGSVTVSGIRISSVIATHSSSYKGKNVGPPMGVVFGNGFRIYHAGDTGIFRDMELIREIYHPNLSLLPIGGYYTMSPTEASLATSMLRSEYTIPMHYNTFDLVKSDPEEFRKYVHDKRNSNVLIPKVGETIT</sequence>
<dbReference type="EMBL" id="AUZY01004674">
    <property type="protein sequence ID" value="EQD62267.1"/>
    <property type="molecule type" value="Genomic_DNA"/>
</dbReference>
<reference evidence="2" key="2">
    <citation type="journal article" date="2014" name="ISME J.">
        <title>Microbial stratification in low pH oxic and suboxic macroscopic growths along an acid mine drainage.</title>
        <authorList>
            <person name="Mendez-Garcia C."/>
            <person name="Mesa V."/>
            <person name="Sprenger R.R."/>
            <person name="Richter M."/>
            <person name="Diez M.S."/>
            <person name="Solano J."/>
            <person name="Bargiela R."/>
            <person name="Golyshina O.V."/>
            <person name="Manteca A."/>
            <person name="Ramos J.L."/>
            <person name="Gallego J.R."/>
            <person name="Llorente I."/>
            <person name="Martins Dos Santos V.A."/>
            <person name="Jensen O.N."/>
            <person name="Pelaez A.I."/>
            <person name="Sanchez J."/>
            <person name="Ferrer M."/>
        </authorList>
    </citation>
    <scope>NUCLEOTIDE SEQUENCE</scope>
</reference>
<dbReference type="PANTHER" id="PTHR43546:SF3">
    <property type="entry name" value="UPF0173 METAL-DEPENDENT HYDROLASE MJ1163"/>
    <property type="match status" value="1"/>
</dbReference>
<evidence type="ECO:0000313" key="2">
    <source>
        <dbReference type="EMBL" id="EQD62267.1"/>
    </source>
</evidence>
<dbReference type="NCBIfam" id="NF001911">
    <property type="entry name" value="PRK00685.1"/>
    <property type="match status" value="1"/>
</dbReference>
<gene>
    <name evidence="2" type="ORF">B1B_07340</name>
</gene>
<evidence type="ECO:0000259" key="1">
    <source>
        <dbReference type="Pfam" id="PF12706"/>
    </source>
</evidence>
<protein>
    <submittedName>
        <fullName evidence="2">Beta-lactamase domain protein</fullName>
    </submittedName>
</protein>
<dbReference type="AlphaFoldDB" id="T1AXN2"/>
<organism evidence="2">
    <name type="scientific">mine drainage metagenome</name>
    <dbReference type="NCBI Taxonomy" id="410659"/>
    <lineage>
        <taxon>unclassified sequences</taxon>
        <taxon>metagenomes</taxon>
        <taxon>ecological metagenomes</taxon>
    </lineage>
</organism>
<feature type="domain" description="Metallo-beta-lactamase" evidence="1">
    <location>
        <begin position="2"/>
        <end position="150"/>
    </location>
</feature>
<dbReference type="InterPro" id="IPR001279">
    <property type="entry name" value="Metallo-B-lactamas"/>
</dbReference>
<accession>T1AXN2</accession>
<feature type="non-terminal residue" evidence="2">
    <location>
        <position position="1"/>
    </location>
</feature>
<dbReference type="PANTHER" id="PTHR43546">
    <property type="entry name" value="UPF0173 METAL-DEPENDENT HYDROLASE MJ1163-RELATED"/>
    <property type="match status" value="1"/>
</dbReference>
<dbReference type="SUPFAM" id="SSF56281">
    <property type="entry name" value="Metallo-hydrolase/oxidoreductase"/>
    <property type="match status" value="1"/>
</dbReference>
<dbReference type="Pfam" id="PF12706">
    <property type="entry name" value="Lactamase_B_2"/>
    <property type="match status" value="1"/>
</dbReference>
<proteinExistence type="predicted"/>